<feature type="domain" description="RNA polymerase Rpb2" evidence="16">
    <location>
        <begin position="453"/>
        <end position="511"/>
    </location>
</feature>
<dbReference type="GO" id="GO:0003677">
    <property type="term" value="F:DNA binding"/>
    <property type="evidence" value="ECO:0007669"/>
    <property type="project" value="InterPro"/>
</dbReference>
<dbReference type="GO" id="GO:0003899">
    <property type="term" value="F:DNA-directed RNA polymerase activity"/>
    <property type="evidence" value="ECO:0007669"/>
    <property type="project" value="UniProtKB-EC"/>
</dbReference>
<evidence type="ECO:0000256" key="9">
    <source>
        <dbReference type="ARBA" id="ARBA00048552"/>
    </source>
</evidence>
<dbReference type="Gene3D" id="2.40.270.10">
    <property type="entry name" value="DNA-directed RNA polymerase, subunit 2, domain 6"/>
    <property type="match status" value="1"/>
</dbReference>
<evidence type="ECO:0000256" key="11">
    <source>
        <dbReference type="RuleBase" id="RU363031"/>
    </source>
</evidence>
<feature type="domain" description="RNA polymerase Rpb2" evidence="13">
    <location>
        <begin position="941"/>
        <end position="1026"/>
    </location>
</feature>
<protein>
    <recommendedName>
        <fullName evidence="11">DNA-directed RNA polymerase subunit beta</fullName>
        <ecNumber evidence="11">2.7.7.6</ecNumber>
    </recommendedName>
</protein>
<dbReference type="InterPro" id="IPR037033">
    <property type="entry name" value="DNA-dir_RNAP_su2_hyb_sf"/>
</dbReference>
<keyword evidence="8 11" id="KW-0804">Transcription</keyword>
<dbReference type="Pfam" id="PF04565">
    <property type="entry name" value="RNA_pol_Rpb2_3"/>
    <property type="match status" value="1"/>
</dbReference>
<name>A0A8F6UAC0_9VIRU</name>
<comment type="catalytic activity">
    <reaction evidence="9 11">
        <text>RNA(n) + a ribonucleoside 5'-triphosphate = RNA(n+1) + diphosphate</text>
        <dbReference type="Rhea" id="RHEA:21248"/>
        <dbReference type="Rhea" id="RHEA-COMP:14527"/>
        <dbReference type="Rhea" id="RHEA-COMP:17342"/>
        <dbReference type="ChEBI" id="CHEBI:33019"/>
        <dbReference type="ChEBI" id="CHEBI:61557"/>
        <dbReference type="ChEBI" id="CHEBI:140395"/>
        <dbReference type="EC" id="2.7.7.6"/>
    </reaction>
</comment>
<dbReference type="InterPro" id="IPR014724">
    <property type="entry name" value="RNA_pol_RPB2_OB-fold"/>
</dbReference>
<dbReference type="PANTHER" id="PTHR20856">
    <property type="entry name" value="DNA-DIRECTED RNA POLYMERASE I SUBUNIT 2"/>
    <property type="match status" value="1"/>
</dbReference>
<dbReference type="InterPro" id="IPR007645">
    <property type="entry name" value="RNA_pol_Rpb2_3"/>
</dbReference>
<reference evidence="17" key="1">
    <citation type="submission" date="2021-02" db="EMBL/GenBank/DDBJ databases">
        <title>Distinct virome patterns of the invasive cane toad (Rhinella marina) across its native and introduced ranges.</title>
        <authorList>
            <person name="Russo A.G."/>
            <person name="Harding E.F."/>
            <person name="Yan G.J."/>
            <person name="Selechnik D."/>
            <person name="Ducatez S."/>
            <person name="DeVore J.L."/>
            <person name="Zhou J."/>
            <person name="Sarma R.R."/>
            <person name="Lee Y.P."/>
            <person name="Richardson M.F."/>
            <person name="Shine R."/>
            <person name="Rollins L.A."/>
            <person name="White P.A."/>
        </authorList>
    </citation>
    <scope>NUCLEOTIDE SEQUENCE</scope>
</reference>
<evidence type="ECO:0000259" key="16">
    <source>
        <dbReference type="Pfam" id="PF04566"/>
    </source>
</evidence>
<evidence type="ECO:0000256" key="6">
    <source>
        <dbReference type="ARBA" id="ARBA00022771"/>
    </source>
</evidence>
<dbReference type="GO" id="GO:0032549">
    <property type="term" value="F:ribonucleoside binding"/>
    <property type="evidence" value="ECO:0007669"/>
    <property type="project" value="InterPro"/>
</dbReference>
<dbReference type="Gene3D" id="3.90.1800.10">
    <property type="entry name" value="RNA polymerase alpha subunit dimerisation domain"/>
    <property type="match status" value="1"/>
</dbReference>
<organism evidence="17">
    <name type="scientific">Rhinella marina erythrocytic-like virus</name>
    <dbReference type="NCBI Taxonomy" id="2859906"/>
    <lineage>
        <taxon>Viruses</taxon>
        <taxon>Varidnaviria</taxon>
        <taxon>Bamfordvirae</taxon>
        <taxon>Nucleocytoviricota</taxon>
        <taxon>Megaviricetes</taxon>
        <taxon>Pimascovirales</taxon>
        <taxon>Pimascovirales incertae sedis</taxon>
        <taxon>Iridoviridae</taxon>
    </lineage>
</organism>
<comment type="similarity">
    <text evidence="1 10">Belongs to the RNA polymerase beta chain family.</text>
</comment>
<keyword evidence="3 11" id="KW-0808">Transferase</keyword>
<feature type="domain" description="RNA polymerase beta subunit protrusion" evidence="14">
    <location>
        <begin position="52"/>
        <end position="311"/>
    </location>
</feature>
<keyword evidence="7" id="KW-0862">Zinc</keyword>
<dbReference type="Gene3D" id="2.40.50.150">
    <property type="match status" value="1"/>
</dbReference>
<dbReference type="GO" id="GO:0000428">
    <property type="term" value="C:DNA-directed RNA polymerase complex"/>
    <property type="evidence" value="ECO:0007669"/>
    <property type="project" value="UniProtKB-KW"/>
</dbReference>
<dbReference type="EMBL" id="MW582950">
    <property type="protein sequence ID" value="QXT57843.1"/>
    <property type="molecule type" value="Genomic_DNA"/>
</dbReference>
<keyword evidence="4 11" id="KW-0548">Nucleotidyltransferase</keyword>
<evidence type="ECO:0000313" key="17">
    <source>
        <dbReference type="EMBL" id="QXT57843.1"/>
    </source>
</evidence>
<evidence type="ECO:0000259" key="14">
    <source>
        <dbReference type="Pfam" id="PF04563"/>
    </source>
</evidence>
<evidence type="ECO:0000256" key="10">
    <source>
        <dbReference type="RuleBase" id="RU000434"/>
    </source>
</evidence>
<evidence type="ECO:0000259" key="15">
    <source>
        <dbReference type="Pfam" id="PF04565"/>
    </source>
</evidence>
<evidence type="ECO:0000259" key="12">
    <source>
        <dbReference type="Pfam" id="PF00562"/>
    </source>
</evidence>
<keyword evidence="5" id="KW-0479">Metal-binding</keyword>
<dbReference type="GO" id="GO:0006351">
    <property type="term" value="P:DNA-templated transcription"/>
    <property type="evidence" value="ECO:0007669"/>
    <property type="project" value="InterPro"/>
</dbReference>
<dbReference type="Gene3D" id="3.90.1100.10">
    <property type="match status" value="1"/>
</dbReference>
<evidence type="ECO:0000256" key="4">
    <source>
        <dbReference type="ARBA" id="ARBA00022695"/>
    </source>
</evidence>
<dbReference type="CDD" id="cd00653">
    <property type="entry name" value="RNA_pol_B_RPB2"/>
    <property type="match status" value="1"/>
</dbReference>
<dbReference type="InterPro" id="IPR007644">
    <property type="entry name" value="RNA_pol_bsu_protrusion"/>
</dbReference>
<evidence type="ECO:0000256" key="3">
    <source>
        <dbReference type="ARBA" id="ARBA00022679"/>
    </source>
</evidence>
<evidence type="ECO:0000256" key="2">
    <source>
        <dbReference type="ARBA" id="ARBA00022478"/>
    </source>
</evidence>
<dbReference type="SUPFAM" id="SSF64484">
    <property type="entry name" value="beta and beta-prime subunits of DNA dependent RNA-polymerase"/>
    <property type="match status" value="1"/>
</dbReference>
<keyword evidence="2 11" id="KW-0240">DNA-directed RNA polymerase</keyword>
<keyword evidence="6" id="KW-0863">Zinc-finger</keyword>
<dbReference type="Pfam" id="PF04566">
    <property type="entry name" value="RNA_pol_Rpb2_4"/>
    <property type="match status" value="1"/>
</dbReference>
<dbReference type="GO" id="GO:0008270">
    <property type="term" value="F:zinc ion binding"/>
    <property type="evidence" value="ECO:0007669"/>
    <property type="project" value="UniProtKB-KW"/>
</dbReference>
<evidence type="ECO:0000256" key="8">
    <source>
        <dbReference type="ARBA" id="ARBA00023163"/>
    </source>
</evidence>
<evidence type="ECO:0000256" key="7">
    <source>
        <dbReference type="ARBA" id="ARBA00022833"/>
    </source>
</evidence>
<feature type="domain" description="RNA polymerase Rpb2" evidence="15">
    <location>
        <begin position="357"/>
        <end position="421"/>
    </location>
</feature>
<dbReference type="PROSITE" id="PS01166">
    <property type="entry name" value="RNA_POL_BETA"/>
    <property type="match status" value="1"/>
</dbReference>
<feature type="domain" description="DNA-directed RNA polymerase subunit 2 hybrid-binding" evidence="12">
    <location>
        <begin position="571"/>
        <end position="939"/>
    </location>
</feature>
<sequence length="1027" mass="116305">MELIADYIKTTNLVSHQMDTMNHFYNKTVRNIVVGSEISSQYMTTKFTDIKWELPKIGPIEAAIAYKTYTATLLVKLDKIKEYIPLCSIPVMVYSSLCIKPKEHGDPGGYFIIRGKERVLISYMRSLHDKIYTTQLLKGKYLYLAEIRNMSDVNSSVLTLVKCTKTGLVFSIPYIKIFIPGGVLLRCIDSSPDQVPLLNQTVFYDQTVFEYESMTKEEALQYIITEAGLAPDYVDNILKQHIKSNFYEGNYTVLQFGLFARKLDNILSGKISIQDKEELNNKRVDSPGMLMEYLFNGLFKIFLKSISYSIKSPNVDLAQMIVGKQVITNEIMTCFLTGNWVVKKKFGQSYTRMGMSQVLTNYNHPSRLSHLRKVMHNIGTKGKNYSVRQLHGSHMGMFCPFETPEGERVGLILNLAVTVEISVDIDPSPVLAMLKKSTLFINVNNINLETDIILLNGYLIGATENGPKLCDWLRALRSENKIDPKITISWDIKERILHILTDSGRLIRPLLDLSVKGPMPKTWAEAIRLNKIVFRSSDEISESLIAIDTKSITSQHKYSEIFIAATMTDIMAGLIPFANHTQSPRIIYQASMGKQAMGLPVISIKDRYDTTLNILDYPQKHLTRTCLAEPVLAHEFPSGAMPIVAICTMGGFNQEDSILLNKSSIERGLFNSTTYKTITLETTKRTKTETMCIPEDAIKRREYNYGYLNSDGIIDITKTRGNFLKKNTVILGKKILTETGQYMCSSIVLKSYEQGMLDDVRIITANSNMIIHIRIRLHRIPEIGDKFSSFTAQKGTCGMIIPQEDMPFDKNGLVPDLIINPHAFPSRMTINYLLQMCCDLFNCSSLPDKQYTKIATQDASMFQDEPIEIRLSNFLKHMGVDGFDSVMYSGTTGKKYPVKIFMAPCPYQRLKHLVSEKMYARVSGPLELLTRQPVAGRRRYGGLKTGEMERDCHISHGASMVLRESMFDKSDKYSVAICDDCEFGLMEISSEYCQKCGNTNIRIVNIPYTTKLLFQELQAVGIRLNIA</sequence>
<dbReference type="Pfam" id="PF00562">
    <property type="entry name" value="RNA_pol_Rpb2_6"/>
    <property type="match status" value="1"/>
</dbReference>
<dbReference type="InterPro" id="IPR015712">
    <property type="entry name" value="DNA-dir_RNA_pol_su2"/>
</dbReference>
<comment type="function">
    <text evidence="11">DNA-dependent RNA polymerase catalyzes the transcription of DNA into RNA using the four ribonucleoside triphosphates as substrates.</text>
</comment>
<evidence type="ECO:0000256" key="5">
    <source>
        <dbReference type="ARBA" id="ARBA00022723"/>
    </source>
</evidence>
<dbReference type="EC" id="2.7.7.6" evidence="11"/>
<proteinExistence type="inferred from homology"/>
<dbReference type="InterPro" id="IPR007641">
    <property type="entry name" value="RNA_pol_Rpb2_7"/>
</dbReference>
<dbReference type="Pfam" id="PF04563">
    <property type="entry name" value="RNA_pol_Rpb2_1"/>
    <property type="match status" value="1"/>
</dbReference>
<dbReference type="InterPro" id="IPR007120">
    <property type="entry name" value="DNA-dir_RNAP_su2_dom"/>
</dbReference>
<dbReference type="InterPro" id="IPR007646">
    <property type="entry name" value="RNA_pol_Rpb2_4"/>
</dbReference>
<evidence type="ECO:0000259" key="13">
    <source>
        <dbReference type="Pfam" id="PF04560"/>
    </source>
</evidence>
<evidence type="ECO:0000256" key="1">
    <source>
        <dbReference type="ARBA" id="ARBA00006835"/>
    </source>
</evidence>
<accession>A0A8F6UAC0</accession>
<dbReference type="InterPro" id="IPR007121">
    <property type="entry name" value="RNA_pol_bsu_CS"/>
</dbReference>
<dbReference type="Pfam" id="PF04560">
    <property type="entry name" value="RNA_pol_Rpb2_7"/>
    <property type="match status" value="1"/>
</dbReference>